<evidence type="ECO:0000256" key="7">
    <source>
        <dbReference type="SAM" id="MobiDB-lite"/>
    </source>
</evidence>
<accession>A0ABR3P3W3</accession>
<keyword evidence="9" id="KW-1185">Reference proteome</keyword>
<gene>
    <name evidence="8" type="ORF">AAFC00_004903</name>
</gene>
<feature type="compositionally biased region" description="Low complexity" evidence="7">
    <location>
        <begin position="667"/>
        <end position="691"/>
    </location>
</feature>
<keyword evidence="4 6" id="KW-0378">Hydrolase</keyword>
<dbReference type="InterPro" id="IPR029058">
    <property type="entry name" value="AB_hydrolase_fold"/>
</dbReference>
<dbReference type="InterPro" id="IPR018202">
    <property type="entry name" value="Ser_caboxypep_ser_AS"/>
</dbReference>
<feature type="region of interest" description="Disordered" evidence="7">
    <location>
        <begin position="596"/>
        <end position="617"/>
    </location>
</feature>
<organism evidence="8 9">
    <name type="scientific">Neodothiora populina</name>
    <dbReference type="NCBI Taxonomy" id="2781224"/>
    <lineage>
        <taxon>Eukaryota</taxon>
        <taxon>Fungi</taxon>
        <taxon>Dikarya</taxon>
        <taxon>Ascomycota</taxon>
        <taxon>Pezizomycotina</taxon>
        <taxon>Dothideomycetes</taxon>
        <taxon>Dothideomycetidae</taxon>
        <taxon>Dothideales</taxon>
        <taxon>Dothioraceae</taxon>
        <taxon>Neodothiora</taxon>
    </lineage>
</organism>
<dbReference type="InterPro" id="IPR033124">
    <property type="entry name" value="Ser_caboxypep_his_AS"/>
</dbReference>
<dbReference type="PROSITE" id="PS00560">
    <property type="entry name" value="CARBOXYPEPT_SER_HIS"/>
    <property type="match status" value="1"/>
</dbReference>
<keyword evidence="5" id="KW-0325">Glycoprotein</keyword>
<dbReference type="GeneID" id="95978603"/>
<dbReference type="PANTHER" id="PTHR11802">
    <property type="entry name" value="SERINE PROTEASE FAMILY S10 SERINE CARBOXYPEPTIDASE"/>
    <property type="match status" value="1"/>
</dbReference>
<dbReference type="SUPFAM" id="SSF53474">
    <property type="entry name" value="alpha/beta-Hydrolases"/>
    <property type="match status" value="1"/>
</dbReference>
<comment type="similarity">
    <text evidence="1 6">Belongs to the peptidase S10 family.</text>
</comment>
<dbReference type="EMBL" id="JBFMKM010000016">
    <property type="protein sequence ID" value="KAL1297363.1"/>
    <property type="molecule type" value="Genomic_DNA"/>
</dbReference>
<evidence type="ECO:0000256" key="6">
    <source>
        <dbReference type="RuleBase" id="RU361156"/>
    </source>
</evidence>
<evidence type="ECO:0000256" key="1">
    <source>
        <dbReference type="ARBA" id="ARBA00009431"/>
    </source>
</evidence>
<dbReference type="PROSITE" id="PS00131">
    <property type="entry name" value="CARBOXYPEPT_SER_SER"/>
    <property type="match status" value="1"/>
</dbReference>
<evidence type="ECO:0000256" key="2">
    <source>
        <dbReference type="ARBA" id="ARBA00022645"/>
    </source>
</evidence>
<keyword evidence="2 6" id="KW-0121">Carboxypeptidase</keyword>
<keyword evidence="6" id="KW-0732">Signal</keyword>
<dbReference type="InterPro" id="IPR001563">
    <property type="entry name" value="Peptidase_S10"/>
</dbReference>
<dbReference type="PANTHER" id="PTHR11802:SF404">
    <property type="entry name" value="CARBOXYPEPTIDASE"/>
    <property type="match status" value="1"/>
</dbReference>
<evidence type="ECO:0000256" key="4">
    <source>
        <dbReference type="ARBA" id="ARBA00022801"/>
    </source>
</evidence>
<feature type="region of interest" description="Disordered" evidence="7">
    <location>
        <begin position="657"/>
        <end position="691"/>
    </location>
</feature>
<evidence type="ECO:0000313" key="9">
    <source>
        <dbReference type="Proteomes" id="UP001562354"/>
    </source>
</evidence>
<feature type="compositionally biased region" description="Polar residues" evidence="7">
    <location>
        <begin position="596"/>
        <end position="616"/>
    </location>
</feature>
<dbReference type="EC" id="3.4.16.-" evidence="6"/>
<dbReference type="RefSeq" id="XP_069197045.1">
    <property type="nucleotide sequence ID" value="XM_069348208.1"/>
</dbReference>
<sequence>MSQYFTIPRILALSAASAAAVLPTFVSAQYPPAADYSHILTSPIDPNITIAYKQPEAGTCNTVFNTQKQYSGYIGIPPYTLAPIQQNYSINTFFWFFEARQNPETAPLTIWLNGGPGSSSMIGLFQELGPCEVVQLADGSYGTQPRMWGWDRSSNVLFIDQPAQVGFSYDSLTNKSYNLLTQEYASPGPVPAGQPAYTFLNGTFGSQAAWGTSNTTETAAHATWHFLQSFLAAFPQYNPGTRPNSSNISTTGVNLFAESYGGKYGPVFANLFEEQNAKRRNGTLAPNSTLEISLSSVGIVNGMVDQLIQSYWNSIYAYNNTYEIQAFDQTDELNGLGLYSGLNGCHDSVMACRSAVNSTDPDNEGDVDATNQLCKIAASACNMIDALYVESGRDVYDVRVKDPTPYPPLAYQEYLNSAPVQAAVGARVNYTESNSFVQRAFLSTGDSVRGGQLEDIANLLRMGVRVALIYGDADYICNWLGGQAVAFAVAAQLPDYPSVNATSISTSSDTSAVSSATSSPVTYLSGFNSAGWADIVVNSSYVGGAVRQWGNLSFSRIYDAGHTVPYYQPETAFTVFARIIDGTDISTGEPINALNFTSTGPQNATHTNSAPSQPSPTCWLRGINDTCTEDNVADMIAGKGVVKAGVWYKDEDDYVAPKSSITGGRPGTPITSATSTSSSASSGSKSSSATTTTVAPVGVYTATATPSSSSGMAGMRELDQSSLFGWVAVTLGGIAMWL</sequence>
<dbReference type="Proteomes" id="UP001562354">
    <property type="component" value="Unassembled WGS sequence"/>
</dbReference>
<evidence type="ECO:0000256" key="5">
    <source>
        <dbReference type="ARBA" id="ARBA00023180"/>
    </source>
</evidence>
<dbReference type="Gene3D" id="3.40.50.1820">
    <property type="entry name" value="alpha/beta hydrolase"/>
    <property type="match status" value="1"/>
</dbReference>
<evidence type="ECO:0000313" key="8">
    <source>
        <dbReference type="EMBL" id="KAL1297363.1"/>
    </source>
</evidence>
<reference evidence="8 9" key="1">
    <citation type="submission" date="2024-07" db="EMBL/GenBank/DDBJ databases">
        <title>Draft sequence of the Neodothiora populina.</title>
        <authorList>
            <person name="Drown D.D."/>
            <person name="Schuette U.S."/>
            <person name="Buechlein A.B."/>
            <person name="Rusch D.R."/>
            <person name="Winton L.W."/>
            <person name="Adams G.A."/>
        </authorList>
    </citation>
    <scope>NUCLEOTIDE SEQUENCE [LARGE SCALE GENOMIC DNA]</scope>
    <source>
        <strain evidence="8 9">CPC 39397</strain>
    </source>
</reference>
<comment type="caution">
    <text evidence="8">The sequence shown here is derived from an EMBL/GenBank/DDBJ whole genome shotgun (WGS) entry which is preliminary data.</text>
</comment>
<dbReference type="Pfam" id="PF00450">
    <property type="entry name" value="Peptidase_S10"/>
    <property type="match status" value="1"/>
</dbReference>
<evidence type="ECO:0000256" key="3">
    <source>
        <dbReference type="ARBA" id="ARBA00022670"/>
    </source>
</evidence>
<proteinExistence type="inferred from homology"/>
<protein>
    <recommendedName>
        <fullName evidence="6">Carboxypeptidase</fullName>
        <ecNumber evidence="6">3.4.16.-</ecNumber>
    </recommendedName>
</protein>
<name>A0ABR3P3W3_9PEZI</name>
<feature type="chain" id="PRO_5044962321" description="Carboxypeptidase" evidence="6">
    <location>
        <begin position="29"/>
        <end position="738"/>
    </location>
</feature>
<dbReference type="PRINTS" id="PR00724">
    <property type="entry name" value="CRBOXYPTASEC"/>
</dbReference>
<feature type="signal peptide" evidence="6">
    <location>
        <begin position="1"/>
        <end position="28"/>
    </location>
</feature>
<keyword evidence="3 6" id="KW-0645">Protease</keyword>